<dbReference type="Pfam" id="PF00486">
    <property type="entry name" value="Trans_reg_C"/>
    <property type="match status" value="1"/>
</dbReference>
<dbReference type="PROSITE" id="PS51755">
    <property type="entry name" value="OMPR_PHOB"/>
    <property type="match status" value="1"/>
</dbReference>
<dbReference type="Gene3D" id="1.10.10.10">
    <property type="entry name" value="Winged helix-like DNA-binding domain superfamily/Winged helix DNA-binding domain"/>
    <property type="match status" value="1"/>
</dbReference>
<feature type="domain" description="OmpR/PhoB-type" evidence="3">
    <location>
        <begin position="55"/>
        <end position="150"/>
    </location>
</feature>
<keyword evidence="1 2" id="KW-0238">DNA-binding</keyword>
<dbReference type="CDD" id="cd00383">
    <property type="entry name" value="trans_reg_C"/>
    <property type="match status" value="1"/>
</dbReference>
<sequence>MLDSSEGVFTANDFPETAAAIPALPRSIGEPADDTRNLAWNRQTNLSGPRSNNSKLPDSFGDYRVHPCARTLTCKGHAVPIGSRAYDLLIVLLRSRGRLVTKEEIMREVWPATFVDESNLRFQMGCLRKALGSERDRIKTIPGRGYLFVEEEGGSGSSTAGVAAVISRDIDRGSTYDSIILIIEPDDMRRQAIAVLLQALKVSVNSFTTLDEAADFARRPARGLPH</sequence>
<dbReference type="SMART" id="SM00862">
    <property type="entry name" value="Trans_reg_C"/>
    <property type="match status" value="1"/>
</dbReference>
<protein>
    <recommendedName>
        <fullName evidence="3">OmpR/PhoB-type domain-containing protein</fullName>
    </recommendedName>
</protein>
<evidence type="ECO:0000313" key="5">
    <source>
        <dbReference type="Proteomes" id="UP000319931"/>
    </source>
</evidence>
<dbReference type="Proteomes" id="UP000319931">
    <property type="component" value="Unassembled WGS sequence"/>
</dbReference>
<dbReference type="GO" id="GO:0003677">
    <property type="term" value="F:DNA binding"/>
    <property type="evidence" value="ECO:0007669"/>
    <property type="project" value="UniProtKB-UniRule"/>
</dbReference>
<gene>
    <name evidence="4" type="ORF">EAH76_12035</name>
</gene>
<evidence type="ECO:0000256" key="1">
    <source>
        <dbReference type="ARBA" id="ARBA00023125"/>
    </source>
</evidence>
<dbReference type="SUPFAM" id="SSF46894">
    <property type="entry name" value="C-terminal effector domain of the bipartite response regulators"/>
    <property type="match status" value="1"/>
</dbReference>
<evidence type="ECO:0000256" key="2">
    <source>
        <dbReference type="PROSITE-ProRule" id="PRU01091"/>
    </source>
</evidence>
<reference evidence="4 5" key="1">
    <citation type="journal article" date="2019" name="Environ. Microbiol.">
        <title>Species interactions and distinct microbial communities in high Arctic permafrost affected cryosols are associated with the CH4 and CO2 gas fluxes.</title>
        <authorList>
            <person name="Altshuler I."/>
            <person name="Hamel J."/>
            <person name="Turney S."/>
            <person name="Magnuson E."/>
            <person name="Levesque R."/>
            <person name="Greer C."/>
            <person name="Whyte L.G."/>
        </authorList>
    </citation>
    <scope>NUCLEOTIDE SEQUENCE [LARGE SCALE GENOMIC DNA]</scope>
    <source>
        <strain evidence="4 5">E6.1</strain>
    </source>
</reference>
<evidence type="ECO:0000313" key="4">
    <source>
        <dbReference type="EMBL" id="TPG52617.1"/>
    </source>
</evidence>
<dbReference type="InterPro" id="IPR036388">
    <property type="entry name" value="WH-like_DNA-bd_sf"/>
</dbReference>
<evidence type="ECO:0000259" key="3">
    <source>
        <dbReference type="PROSITE" id="PS51755"/>
    </source>
</evidence>
<proteinExistence type="predicted"/>
<accession>A0A502FSQ1</accession>
<keyword evidence="5" id="KW-1185">Reference proteome</keyword>
<dbReference type="GO" id="GO:0006355">
    <property type="term" value="P:regulation of DNA-templated transcription"/>
    <property type="evidence" value="ECO:0007669"/>
    <property type="project" value="InterPro"/>
</dbReference>
<comment type="caution">
    <text evidence="4">The sequence shown here is derived from an EMBL/GenBank/DDBJ whole genome shotgun (WGS) entry which is preliminary data.</text>
</comment>
<dbReference type="InterPro" id="IPR016032">
    <property type="entry name" value="Sig_transdc_resp-reg_C-effctor"/>
</dbReference>
<name>A0A502FSQ1_9SPHN</name>
<dbReference type="InterPro" id="IPR001867">
    <property type="entry name" value="OmpR/PhoB-type_DNA-bd"/>
</dbReference>
<dbReference type="GO" id="GO:0000160">
    <property type="term" value="P:phosphorelay signal transduction system"/>
    <property type="evidence" value="ECO:0007669"/>
    <property type="project" value="InterPro"/>
</dbReference>
<dbReference type="OrthoDB" id="54411at2"/>
<organism evidence="4 5">
    <name type="scientific">Sphingomonas glacialis</name>
    <dbReference type="NCBI Taxonomy" id="658225"/>
    <lineage>
        <taxon>Bacteria</taxon>
        <taxon>Pseudomonadati</taxon>
        <taxon>Pseudomonadota</taxon>
        <taxon>Alphaproteobacteria</taxon>
        <taxon>Sphingomonadales</taxon>
        <taxon>Sphingomonadaceae</taxon>
        <taxon>Sphingomonas</taxon>
    </lineage>
</organism>
<dbReference type="AlphaFoldDB" id="A0A502FSQ1"/>
<feature type="DNA-binding region" description="OmpR/PhoB-type" evidence="2">
    <location>
        <begin position="55"/>
        <end position="150"/>
    </location>
</feature>
<dbReference type="RefSeq" id="WP_140850533.1">
    <property type="nucleotide sequence ID" value="NZ_RCZC01000003.1"/>
</dbReference>
<dbReference type="EMBL" id="RCZC01000003">
    <property type="protein sequence ID" value="TPG52617.1"/>
    <property type="molecule type" value="Genomic_DNA"/>
</dbReference>